<dbReference type="OrthoDB" id="8612117at2"/>
<keyword evidence="1" id="KW-0472">Membrane</keyword>
<evidence type="ECO:0000256" key="1">
    <source>
        <dbReference type="SAM" id="Phobius"/>
    </source>
</evidence>
<dbReference type="Proteomes" id="UP000219669">
    <property type="component" value="Unassembled WGS sequence"/>
</dbReference>
<accession>A0A286EA31</accession>
<dbReference type="EMBL" id="OCNF01000006">
    <property type="protein sequence ID" value="SOD67762.1"/>
    <property type="molecule type" value="Genomic_DNA"/>
</dbReference>
<evidence type="ECO:0000313" key="2">
    <source>
        <dbReference type="EMBL" id="SOD67762.1"/>
    </source>
</evidence>
<name>A0A286EA31_9NEIS</name>
<organism evidence="2 3">
    <name type="scientific">Alysiella filiformis DSM 16848</name>
    <dbReference type="NCBI Taxonomy" id="1120981"/>
    <lineage>
        <taxon>Bacteria</taxon>
        <taxon>Pseudomonadati</taxon>
        <taxon>Pseudomonadota</taxon>
        <taxon>Betaproteobacteria</taxon>
        <taxon>Neisseriales</taxon>
        <taxon>Neisseriaceae</taxon>
        <taxon>Alysiella</taxon>
    </lineage>
</organism>
<evidence type="ECO:0000313" key="3">
    <source>
        <dbReference type="Proteomes" id="UP000219669"/>
    </source>
</evidence>
<protein>
    <submittedName>
        <fullName evidence="2">Uncharacterized protein</fullName>
    </submittedName>
</protein>
<dbReference type="Pfam" id="PF20226">
    <property type="entry name" value="DUF6585"/>
    <property type="match status" value="1"/>
</dbReference>
<feature type="transmembrane region" description="Helical" evidence="1">
    <location>
        <begin position="46"/>
        <end position="63"/>
    </location>
</feature>
<proteinExistence type="predicted"/>
<feature type="transmembrane region" description="Helical" evidence="1">
    <location>
        <begin position="21"/>
        <end position="40"/>
    </location>
</feature>
<dbReference type="AlphaFoldDB" id="A0A286EA31"/>
<dbReference type="RefSeq" id="WP_097114079.1">
    <property type="nucleotide sequence ID" value="NZ_CP083931.1"/>
</dbReference>
<sequence length="246" mass="28642">MNAPRQFGQHRLTTHKSKRLMILWFAIFALPVWVLFDSWLENKNPHMWFFMFLLYAPALYMLASCLRSRLHIYENGLIYQSLFGTKTLAFKPNMQMYITRVQERMYGVNTARHVAVRLVQKDEDIKIPSSFLNMEEVIEILLDYQANTMLPAMTQAFNEGKTLNFGAIKLNNRMISVKDKKFPFDQLSDIEVERGILRFYTHNNSGGLLQKGAAYVELSKVANFDVLNHLLSHSDALDSEDDVKMY</sequence>
<gene>
    <name evidence="2" type="ORF">SAMN02746062_01025</name>
</gene>
<keyword evidence="3" id="KW-1185">Reference proteome</keyword>
<keyword evidence="1" id="KW-0812">Transmembrane</keyword>
<dbReference type="InterPro" id="IPR046492">
    <property type="entry name" value="DUF6585"/>
</dbReference>
<keyword evidence="1" id="KW-1133">Transmembrane helix</keyword>
<reference evidence="2 3" key="1">
    <citation type="submission" date="2017-09" db="EMBL/GenBank/DDBJ databases">
        <authorList>
            <person name="Ehlers B."/>
            <person name="Leendertz F.H."/>
        </authorList>
    </citation>
    <scope>NUCLEOTIDE SEQUENCE [LARGE SCALE GENOMIC DNA]</scope>
    <source>
        <strain evidence="2 3">DSM 16848</strain>
    </source>
</reference>